<evidence type="ECO:0000313" key="7">
    <source>
        <dbReference type="EMBL" id="KAB1225986.1"/>
    </source>
</evidence>
<keyword evidence="4" id="KW-0809">Transit peptide</keyword>
<comment type="similarity">
    <text evidence="6">Belongs to the YbaB/EbfC family.</text>
</comment>
<dbReference type="AlphaFoldDB" id="A0A6A1WN66"/>
<comment type="caution">
    <text evidence="7">The sequence shown here is derived from an EMBL/GenBank/DDBJ whole genome shotgun (WGS) entry which is preliminary data.</text>
</comment>
<evidence type="ECO:0008006" key="9">
    <source>
        <dbReference type="Google" id="ProtNLM"/>
    </source>
</evidence>
<evidence type="ECO:0000256" key="1">
    <source>
        <dbReference type="ARBA" id="ARBA00004229"/>
    </source>
</evidence>
<gene>
    <name evidence="7" type="ORF">CJ030_MR1G018405</name>
</gene>
<dbReference type="GO" id="GO:0009507">
    <property type="term" value="C:chloroplast"/>
    <property type="evidence" value="ECO:0007669"/>
    <property type="project" value="UniProtKB-SubCell"/>
</dbReference>
<proteinExistence type="inferred from homology"/>
<keyword evidence="2" id="KW-0150">Chloroplast</keyword>
<dbReference type="InterPro" id="IPR036894">
    <property type="entry name" value="YbaB-like_sf"/>
</dbReference>
<reference evidence="7 8" key="1">
    <citation type="journal article" date="2019" name="Plant Biotechnol. J.">
        <title>The red bayberry genome and genetic basis of sex determination.</title>
        <authorList>
            <person name="Jia H.M."/>
            <person name="Jia H.J."/>
            <person name="Cai Q.L."/>
            <person name="Wang Y."/>
            <person name="Zhao H.B."/>
            <person name="Yang W.F."/>
            <person name="Wang G.Y."/>
            <person name="Li Y.H."/>
            <person name="Zhan D.L."/>
            <person name="Shen Y.T."/>
            <person name="Niu Q.F."/>
            <person name="Chang L."/>
            <person name="Qiu J."/>
            <person name="Zhao L."/>
            <person name="Xie H.B."/>
            <person name="Fu W.Y."/>
            <person name="Jin J."/>
            <person name="Li X.W."/>
            <person name="Jiao Y."/>
            <person name="Zhou C.C."/>
            <person name="Tu T."/>
            <person name="Chai C.Y."/>
            <person name="Gao J.L."/>
            <person name="Fan L.J."/>
            <person name="van de Weg E."/>
            <person name="Wang J.Y."/>
            <person name="Gao Z.S."/>
        </authorList>
    </citation>
    <scope>NUCLEOTIDE SEQUENCE [LARGE SCALE GENOMIC DNA]</scope>
    <source>
        <tissue evidence="7">Leaves</tissue>
    </source>
</reference>
<dbReference type="OrthoDB" id="2020094at2759"/>
<organism evidence="7 8">
    <name type="scientific">Morella rubra</name>
    <name type="common">Chinese bayberry</name>
    <dbReference type="NCBI Taxonomy" id="262757"/>
    <lineage>
        <taxon>Eukaryota</taxon>
        <taxon>Viridiplantae</taxon>
        <taxon>Streptophyta</taxon>
        <taxon>Embryophyta</taxon>
        <taxon>Tracheophyta</taxon>
        <taxon>Spermatophyta</taxon>
        <taxon>Magnoliopsida</taxon>
        <taxon>eudicotyledons</taxon>
        <taxon>Gunneridae</taxon>
        <taxon>Pentapetalae</taxon>
        <taxon>rosids</taxon>
        <taxon>fabids</taxon>
        <taxon>Fagales</taxon>
        <taxon>Myricaceae</taxon>
        <taxon>Morella</taxon>
    </lineage>
</organism>
<evidence type="ECO:0000256" key="3">
    <source>
        <dbReference type="ARBA" id="ARBA00022640"/>
    </source>
</evidence>
<evidence type="ECO:0000256" key="4">
    <source>
        <dbReference type="ARBA" id="ARBA00022946"/>
    </source>
</evidence>
<dbReference type="PANTHER" id="PTHR33449">
    <property type="entry name" value="NUCLEOID-ASSOCIATED PROTEIN YBAB"/>
    <property type="match status" value="1"/>
</dbReference>
<dbReference type="FunFam" id="3.30.1310.10:FF:000004">
    <property type="entry name" value="Nucleoid-associated protein, chloroplastic"/>
    <property type="match status" value="1"/>
</dbReference>
<dbReference type="Gene3D" id="3.30.1310.10">
    <property type="entry name" value="Nucleoid-associated protein YbaB-like domain"/>
    <property type="match status" value="1"/>
</dbReference>
<keyword evidence="3" id="KW-0934">Plastid</keyword>
<dbReference type="EMBL" id="RXIC02000019">
    <property type="protein sequence ID" value="KAB1225986.1"/>
    <property type="molecule type" value="Genomic_DNA"/>
</dbReference>
<dbReference type="InterPro" id="IPR004401">
    <property type="entry name" value="YbaB/EbfC"/>
</dbReference>
<keyword evidence="8" id="KW-1185">Reference proteome</keyword>
<keyword evidence="5" id="KW-0238">DNA-binding</keyword>
<protein>
    <recommendedName>
        <fullName evidence="9">Nucleoid-associated protein, chloroplastic</fullName>
    </recommendedName>
</protein>
<dbReference type="PANTHER" id="PTHR33449:SF1">
    <property type="entry name" value="NUCLEOID-ASSOCIATED PROTEIN YBAB"/>
    <property type="match status" value="1"/>
</dbReference>
<sequence length="261" mass="28995">MLETVTEDVTAGKDHPARKHLRARTVVGYNRRRIMRGSGMGETAEEGQIIWYGKGPLNFYEFDCLCQVELFISIGYDVVETFAKVSTIMGNLTSNTNSVGMQMLSGKYRHNCRSLRVYGLFGGKKEKNEKSDDAPSKVNVICFFFKVQSILGNMQNLYETVKKAQMVVQVEAVRVQKELAVAEFDGYCEGELIKVTLSGNQQPVRTEITEAAMELGAEKLSLLVTEAYKDAHQKSVLAMKERMSDLAQSLGMPPGVGDGLK</sequence>
<evidence type="ECO:0000256" key="2">
    <source>
        <dbReference type="ARBA" id="ARBA00022528"/>
    </source>
</evidence>
<evidence type="ECO:0000256" key="6">
    <source>
        <dbReference type="ARBA" id="ARBA00061665"/>
    </source>
</evidence>
<comment type="subcellular location">
    <subcellularLocation>
        <location evidence="1">Plastid</location>
        <location evidence="1">Chloroplast</location>
    </subcellularLocation>
</comment>
<name>A0A6A1WN66_9ROSI</name>
<dbReference type="Proteomes" id="UP000516437">
    <property type="component" value="Chromosome 1"/>
</dbReference>
<dbReference type="Pfam" id="PF02575">
    <property type="entry name" value="YbaB_DNA_bd"/>
    <property type="match status" value="1"/>
</dbReference>
<dbReference type="SUPFAM" id="SSF82607">
    <property type="entry name" value="YbaB-like"/>
    <property type="match status" value="1"/>
</dbReference>
<accession>A0A6A1WN66</accession>
<dbReference type="GO" id="GO:0003677">
    <property type="term" value="F:DNA binding"/>
    <property type="evidence" value="ECO:0007669"/>
    <property type="project" value="UniProtKB-KW"/>
</dbReference>
<evidence type="ECO:0000313" key="8">
    <source>
        <dbReference type="Proteomes" id="UP000516437"/>
    </source>
</evidence>
<evidence type="ECO:0000256" key="5">
    <source>
        <dbReference type="ARBA" id="ARBA00023125"/>
    </source>
</evidence>